<accession>A0A0F9VHH6</accession>
<organism evidence="1">
    <name type="scientific">marine sediment metagenome</name>
    <dbReference type="NCBI Taxonomy" id="412755"/>
    <lineage>
        <taxon>unclassified sequences</taxon>
        <taxon>metagenomes</taxon>
        <taxon>ecological metagenomes</taxon>
    </lineage>
</organism>
<gene>
    <name evidence="1" type="ORF">LCGC14_0405250</name>
</gene>
<dbReference type="EMBL" id="LAZR01000352">
    <property type="protein sequence ID" value="KKN72971.1"/>
    <property type="molecule type" value="Genomic_DNA"/>
</dbReference>
<sequence length="75" mass="8669">MMKKKIDTAVYKFSIDDKDYRAWSVNSGISQIEVCVNNQWELLSSSNGNYTKILQECEYRAKRALSLKGNETIPF</sequence>
<dbReference type="AlphaFoldDB" id="A0A0F9VHH6"/>
<name>A0A0F9VHH6_9ZZZZ</name>
<protein>
    <submittedName>
        <fullName evidence="1">Uncharacterized protein</fullName>
    </submittedName>
</protein>
<evidence type="ECO:0000313" key="1">
    <source>
        <dbReference type="EMBL" id="KKN72971.1"/>
    </source>
</evidence>
<proteinExistence type="predicted"/>
<comment type="caution">
    <text evidence="1">The sequence shown here is derived from an EMBL/GenBank/DDBJ whole genome shotgun (WGS) entry which is preliminary data.</text>
</comment>
<reference evidence="1" key="1">
    <citation type="journal article" date="2015" name="Nature">
        <title>Complex archaea that bridge the gap between prokaryotes and eukaryotes.</title>
        <authorList>
            <person name="Spang A."/>
            <person name="Saw J.H."/>
            <person name="Jorgensen S.L."/>
            <person name="Zaremba-Niedzwiedzka K."/>
            <person name="Martijn J."/>
            <person name="Lind A.E."/>
            <person name="van Eijk R."/>
            <person name="Schleper C."/>
            <person name="Guy L."/>
            <person name="Ettema T.J."/>
        </authorList>
    </citation>
    <scope>NUCLEOTIDE SEQUENCE</scope>
</reference>